<dbReference type="KEGG" id="hro:HELRODRAFT_176552"/>
<evidence type="ECO:0000313" key="4">
    <source>
        <dbReference type="Proteomes" id="UP000015101"/>
    </source>
</evidence>
<dbReference type="SMART" id="SM00368">
    <property type="entry name" value="LRR_RI"/>
    <property type="match status" value="3"/>
</dbReference>
<dbReference type="Gene3D" id="3.80.10.10">
    <property type="entry name" value="Ribonuclease Inhibitor"/>
    <property type="match status" value="1"/>
</dbReference>
<organism evidence="3 4">
    <name type="scientific">Helobdella robusta</name>
    <name type="common">Californian leech</name>
    <dbReference type="NCBI Taxonomy" id="6412"/>
    <lineage>
        <taxon>Eukaryota</taxon>
        <taxon>Metazoa</taxon>
        <taxon>Spiralia</taxon>
        <taxon>Lophotrochozoa</taxon>
        <taxon>Annelida</taxon>
        <taxon>Clitellata</taxon>
        <taxon>Hirudinea</taxon>
        <taxon>Rhynchobdellida</taxon>
        <taxon>Glossiphoniidae</taxon>
        <taxon>Helobdella</taxon>
    </lineage>
</organism>
<dbReference type="InterPro" id="IPR001611">
    <property type="entry name" value="Leu-rich_rpt"/>
</dbReference>
<dbReference type="EMBL" id="AMQM01005726">
    <property type="status" value="NOT_ANNOTATED_CDS"/>
    <property type="molecule type" value="Genomic_DNA"/>
</dbReference>
<dbReference type="InterPro" id="IPR032675">
    <property type="entry name" value="LRR_dom_sf"/>
</dbReference>
<dbReference type="OrthoDB" id="120976at2759"/>
<dbReference type="Proteomes" id="UP000015101">
    <property type="component" value="Unassembled WGS sequence"/>
</dbReference>
<dbReference type="CTD" id="20205880"/>
<feature type="compositionally biased region" description="Basic and acidic residues" evidence="1">
    <location>
        <begin position="17"/>
        <end position="43"/>
    </location>
</feature>
<dbReference type="STRING" id="6412.T1FAN1"/>
<gene>
    <name evidence="3" type="primary">20205880</name>
    <name evidence="2" type="ORF">HELRODRAFT_176552</name>
</gene>
<name>T1FAN1_HELRO</name>
<dbReference type="RefSeq" id="XP_009022142.1">
    <property type="nucleotide sequence ID" value="XM_009023894.1"/>
</dbReference>
<dbReference type="EMBL" id="KB097070">
    <property type="protein sequence ID" value="ESN99786.1"/>
    <property type="molecule type" value="Genomic_DNA"/>
</dbReference>
<evidence type="ECO:0000313" key="3">
    <source>
        <dbReference type="EnsemblMetazoa" id="HelroP176552"/>
    </source>
</evidence>
<dbReference type="AlphaFoldDB" id="T1FAN1"/>
<accession>T1FAN1</accession>
<reference evidence="4" key="1">
    <citation type="submission" date="2012-12" db="EMBL/GenBank/DDBJ databases">
        <authorList>
            <person name="Hellsten U."/>
            <person name="Grimwood J."/>
            <person name="Chapman J.A."/>
            <person name="Shapiro H."/>
            <person name="Aerts A."/>
            <person name="Otillar R.P."/>
            <person name="Terry A.Y."/>
            <person name="Boore J.L."/>
            <person name="Simakov O."/>
            <person name="Marletaz F."/>
            <person name="Cho S.-J."/>
            <person name="Edsinger-Gonzales E."/>
            <person name="Havlak P."/>
            <person name="Kuo D.-H."/>
            <person name="Larsson T."/>
            <person name="Lv J."/>
            <person name="Arendt D."/>
            <person name="Savage R."/>
            <person name="Osoegawa K."/>
            <person name="de Jong P."/>
            <person name="Lindberg D.R."/>
            <person name="Seaver E.C."/>
            <person name="Weisblat D.A."/>
            <person name="Putnam N.H."/>
            <person name="Grigoriev I.V."/>
            <person name="Rokhsar D.S."/>
        </authorList>
    </citation>
    <scope>NUCLEOTIDE SEQUENCE</scope>
</reference>
<dbReference type="EnsemblMetazoa" id="HelroT176552">
    <property type="protein sequence ID" value="HelroP176552"/>
    <property type="gene ID" value="HelroG176552"/>
</dbReference>
<dbReference type="Pfam" id="PF13516">
    <property type="entry name" value="LRR_6"/>
    <property type="match status" value="3"/>
</dbReference>
<reference evidence="2 4" key="2">
    <citation type="journal article" date="2013" name="Nature">
        <title>Insights into bilaterian evolution from three spiralian genomes.</title>
        <authorList>
            <person name="Simakov O."/>
            <person name="Marletaz F."/>
            <person name="Cho S.J."/>
            <person name="Edsinger-Gonzales E."/>
            <person name="Havlak P."/>
            <person name="Hellsten U."/>
            <person name="Kuo D.H."/>
            <person name="Larsson T."/>
            <person name="Lv J."/>
            <person name="Arendt D."/>
            <person name="Savage R."/>
            <person name="Osoegawa K."/>
            <person name="de Jong P."/>
            <person name="Grimwood J."/>
            <person name="Chapman J.A."/>
            <person name="Shapiro H."/>
            <person name="Aerts A."/>
            <person name="Otillar R.P."/>
            <person name="Terry A.Y."/>
            <person name="Boore J.L."/>
            <person name="Grigoriev I.V."/>
            <person name="Lindberg D.R."/>
            <person name="Seaver E.C."/>
            <person name="Weisblat D.A."/>
            <person name="Putnam N.H."/>
            <person name="Rokhsar D.S."/>
        </authorList>
    </citation>
    <scope>NUCLEOTIDE SEQUENCE</scope>
</reference>
<evidence type="ECO:0000256" key="1">
    <source>
        <dbReference type="SAM" id="MobiDB-lite"/>
    </source>
</evidence>
<evidence type="ECO:0000313" key="2">
    <source>
        <dbReference type="EMBL" id="ESN99786.1"/>
    </source>
</evidence>
<dbReference type="EMBL" id="AMQM01005727">
    <property type="status" value="NOT_ANNOTATED_CDS"/>
    <property type="molecule type" value="Genomic_DNA"/>
</dbReference>
<proteinExistence type="predicted"/>
<dbReference type="InterPro" id="IPR053040">
    <property type="entry name" value="LRR-containing_protein_71"/>
</dbReference>
<dbReference type="PANTHER" id="PTHR46984:SF1">
    <property type="entry name" value="LEUCINE-RICH REPEAT-CONTAINING PROTEIN 71"/>
    <property type="match status" value="1"/>
</dbReference>
<dbReference type="HOGENOM" id="CLU_916089_0_0_1"/>
<evidence type="ECO:0008006" key="5">
    <source>
        <dbReference type="Google" id="ProtNLM"/>
    </source>
</evidence>
<dbReference type="GeneID" id="20205880"/>
<reference evidence="3" key="3">
    <citation type="submission" date="2015-06" db="UniProtKB">
        <authorList>
            <consortium name="EnsemblMetazoa"/>
        </authorList>
    </citation>
    <scope>IDENTIFICATION</scope>
</reference>
<keyword evidence="4" id="KW-1185">Reference proteome</keyword>
<feature type="region of interest" description="Disordered" evidence="1">
    <location>
        <begin position="1"/>
        <end position="71"/>
    </location>
</feature>
<sequence>MVKKSDKPASKSTSRLSNHEELGADNNIKEGSKKSVSKNELKSESVATVNNDASENDAKCPPSGKVTSSSSVAMTSKLNKCDVEASKPCVQCAGLNDDDDKFDVITEFYIRGWKADGNMMTILVLCWSMQHSLHTIDTLYLDYNPICSGGEWSKLIDNSNQIRHLSLRHNDISDEVCRAIGLALGSLADNQSNLRLVSLNLSGNKVTDLGAEFIANGLKRNRTLLFLDLSSNLICDYGAQKLGMAISKFSLTTEEGLARRKFIWDAIHIYPTNNKITNKSNLHRQSKLPKISNQRVIIQELHLR</sequence>
<dbReference type="eggNOG" id="KOG4308">
    <property type="taxonomic scope" value="Eukaryota"/>
</dbReference>
<dbReference type="SUPFAM" id="SSF52047">
    <property type="entry name" value="RNI-like"/>
    <property type="match status" value="1"/>
</dbReference>
<dbReference type="PANTHER" id="PTHR46984">
    <property type="entry name" value="LEUCINE-RICH REPEAT-CONTAINING PROTEIN 71"/>
    <property type="match status" value="1"/>
</dbReference>
<dbReference type="InParanoid" id="T1FAN1"/>
<protein>
    <recommendedName>
        <fullName evidence="5">Leucine-rich repeat-containing protein 71</fullName>
    </recommendedName>
</protein>